<proteinExistence type="predicted"/>
<dbReference type="EMBL" id="JBHTEK010000001">
    <property type="protein sequence ID" value="MFC7669100.1"/>
    <property type="molecule type" value="Genomic_DNA"/>
</dbReference>
<sequence>MGTRLLAQKLVVEHVVLDPNRGVQMLGVPRKPVDAVDAVKLDAAGFNQGARRFDEVKVAGFVDAPAGSRKDDDRVAPLAEYQHVNILAEVMRVKAAVLFLHKKGR</sequence>
<keyword evidence="2" id="KW-1185">Reference proteome</keyword>
<organism evidence="1 2">
    <name type="scientific">Hymenobacter humi</name>
    <dbReference type="NCBI Taxonomy" id="1411620"/>
    <lineage>
        <taxon>Bacteria</taxon>
        <taxon>Pseudomonadati</taxon>
        <taxon>Bacteroidota</taxon>
        <taxon>Cytophagia</taxon>
        <taxon>Cytophagales</taxon>
        <taxon>Hymenobacteraceae</taxon>
        <taxon>Hymenobacter</taxon>
    </lineage>
</organism>
<accession>A0ABW2UA58</accession>
<name>A0ABW2UA58_9BACT</name>
<protein>
    <submittedName>
        <fullName evidence="1">Uncharacterized protein</fullName>
    </submittedName>
</protein>
<dbReference type="RefSeq" id="WP_380204622.1">
    <property type="nucleotide sequence ID" value="NZ_JBHTEK010000001.1"/>
</dbReference>
<evidence type="ECO:0000313" key="2">
    <source>
        <dbReference type="Proteomes" id="UP001596513"/>
    </source>
</evidence>
<reference evidence="2" key="1">
    <citation type="journal article" date="2019" name="Int. J. Syst. Evol. Microbiol.">
        <title>The Global Catalogue of Microorganisms (GCM) 10K type strain sequencing project: providing services to taxonomists for standard genome sequencing and annotation.</title>
        <authorList>
            <consortium name="The Broad Institute Genomics Platform"/>
            <consortium name="The Broad Institute Genome Sequencing Center for Infectious Disease"/>
            <person name="Wu L."/>
            <person name="Ma J."/>
        </authorList>
    </citation>
    <scope>NUCLEOTIDE SEQUENCE [LARGE SCALE GENOMIC DNA]</scope>
    <source>
        <strain evidence="2">JCM 19635</strain>
    </source>
</reference>
<dbReference type="Proteomes" id="UP001596513">
    <property type="component" value="Unassembled WGS sequence"/>
</dbReference>
<gene>
    <name evidence="1" type="ORF">ACFQT0_18390</name>
</gene>
<evidence type="ECO:0000313" key="1">
    <source>
        <dbReference type="EMBL" id="MFC7669100.1"/>
    </source>
</evidence>
<comment type="caution">
    <text evidence="1">The sequence shown here is derived from an EMBL/GenBank/DDBJ whole genome shotgun (WGS) entry which is preliminary data.</text>
</comment>